<accession>A0A0W0YA21</accession>
<dbReference type="GO" id="GO:0046417">
    <property type="term" value="P:chorismate metabolic process"/>
    <property type="evidence" value="ECO:0007669"/>
    <property type="project" value="InterPro"/>
</dbReference>
<dbReference type="Proteomes" id="UP000054703">
    <property type="component" value="Unassembled WGS sequence"/>
</dbReference>
<dbReference type="InterPro" id="IPR002701">
    <property type="entry name" value="CM_II_prokaryot"/>
</dbReference>
<dbReference type="STRING" id="45074.Lsan_4211"/>
<dbReference type="Pfam" id="PF01817">
    <property type="entry name" value="CM_2"/>
    <property type="match status" value="1"/>
</dbReference>
<reference evidence="4 5" key="1">
    <citation type="submission" date="2015-11" db="EMBL/GenBank/DDBJ databases">
        <title>Genomic analysis of 38 Legionella species identifies large and diverse effector repertoires.</title>
        <authorList>
            <person name="Burstein D."/>
            <person name="Amaro F."/>
            <person name="Zusman T."/>
            <person name="Lifshitz Z."/>
            <person name="Cohen O."/>
            <person name="Gilbert J.A."/>
            <person name="Pupko T."/>
            <person name="Shuman H.A."/>
            <person name="Segal G."/>
        </authorList>
    </citation>
    <scope>NUCLEOTIDE SEQUENCE [LARGE SCALE GENOMIC DNA]</scope>
    <source>
        <strain evidence="4 5">SC-63-C7</strain>
    </source>
</reference>
<dbReference type="SUPFAM" id="SSF48600">
    <property type="entry name" value="Chorismate mutase II"/>
    <property type="match status" value="1"/>
</dbReference>
<comment type="caution">
    <text evidence="4">The sequence shown here is derived from an EMBL/GenBank/DDBJ whole genome shotgun (WGS) entry which is preliminary data.</text>
</comment>
<dbReference type="Gene3D" id="1.20.59.10">
    <property type="entry name" value="Chorismate mutase"/>
    <property type="match status" value="1"/>
</dbReference>
<name>A0A0W0YA21_9GAMM</name>
<feature type="domain" description="Chorismate mutase" evidence="3">
    <location>
        <begin position="1"/>
        <end position="87"/>
    </location>
</feature>
<dbReference type="PROSITE" id="PS51168">
    <property type="entry name" value="CHORISMATE_MUT_2"/>
    <property type="match status" value="1"/>
</dbReference>
<dbReference type="InterPro" id="IPR036263">
    <property type="entry name" value="Chorismate_II_sf"/>
</dbReference>
<keyword evidence="2" id="KW-0413">Isomerase</keyword>
<evidence type="ECO:0000256" key="2">
    <source>
        <dbReference type="ARBA" id="ARBA00023235"/>
    </source>
</evidence>
<protein>
    <recommendedName>
        <fullName evidence="1">chorismate mutase</fullName>
        <ecNumber evidence="1">5.4.99.5</ecNumber>
    </recommendedName>
</protein>
<dbReference type="InterPro" id="IPR036979">
    <property type="entry name" value="CM_dom_sf"/>
</dbReference>
<evidence type="ECO:0000313" key="4">
    <source>
        <dbReference type="EMBL" id="KTD53801.1"/>
    </source>
</evidence>
<dbReference type="EC" id="5.4.99.5" evidence="1"/>
<dbReference type="PATRIC" id="fig|45074.5.peg.4530"/>
<dbReference type="SMART" id="SM00830">
    <property type="entry name" value="CM_2"/>
    <property type="match status" value="1"/>
</dbReference>
<dbReference type="RefSeq" id="WP_058516068.1">
    <property type="nucleotide sequence ID" value="NZ_CAAAIH010000008.1"/>
</dbReference>
<organism evidence="4 5">
    <name type="scientific">Legionella santicrucis</name>
    <dbReference type="NCBI Taxonomy" id="45074"/>
    <lineage>
        <taxon>Bacteria</taxon>
        <taxon>Pseudomonadati</taxon>
        <taxon>Pseudomonadota</taxon>
        <taxon>Gammaproteobacteria</taxon>
        <taxon>Legionellales</taxon>
        <taxon>Legionellaceae</taxon>
        <taxon>Legionella</taxon>
    </lineage>
</organism>
<dbReference type="OrthoDB" id="9802281at2"/>
<dbReference type="PANTHER" id="PTHR38041:SF1">
    <property type="entry name" value="CHORISMATE MUTASE"/>
    <property type="match status" value="1"/>
</dbReference>
<evidence type="ECO:0000313" key="5">
    <source>
        <dbReference type="Proteomes" id="UP000054703"/>
    </source>
</evidence>
<sequence length="87" mass="10484">MCTLEELRKQIEQTDAYIIEKLAQRQELAKQIGEIKSKIGKKIVDHQREKKLFLYYEELSTQYHLQQEFVTRLFKIIISNSKKVQKQ</sequence>
<dbReference type="GO" id="GO:0004106">
    <property type="term" value="F:chorismate mutase activity"/>
    <property type="evidence" value="ECO:0007669"/>
    <property type="project" value="UniProtKB-EC"/>
</dbReference>
<gene>
    <name evidence="4" type="ORF">Lsan_4211</name>
</gene>
<dbReference type="PANTHER" id="PTHR38041">
    <property type="entry name" value="CHORISMATE MUTASE"/>
    <property type="match status" value="1"/>
</dbReference>
<evidence type="ECO:0000259" key="3">
    <source>
        <dbReference type="PROSITE" id="PS51168"/>
    </source>
</evidence>
<dbReference type="EMBL" id="LNYU01000091">
    <property type="protein sequence ID" value="KTD53801.1"/>
    <property type="molecule type" value="Genomic_DNA"/>
</dbReference>
<keyword evidence="5" id="KW-1185">Reference proteome</keyword>
<dbReference type="AlphaFoldDB" id="A0A0W0YA21"/>
<evidence type="ECO:0000256" key="1">
    <source>
        <dbReference type="ARBA" id="ARBA00012404"/>
    </source>
</evidence>
<proteinExistence type="predicted"/>
<dbReference type="InterPro" id="IPR051331">
    <property type="entry name" value="Chorismate_mutase-related"/>
</dbReference>
<dbReference type="GO" id="GO:0009697">
    <property type="term" value="P:salicylic acid biosynthetic process"/>
    <property type="evidence" value="ECO:0007669"/>
    <property type="project" value="TreeGrafter"/>
</dbReference>